<name>A0A176K2L3_9BACT</name>
<accession>A0A176K2L3</accession>
<dbReference type="CDD" id="cd04301">
    <property type="entry name" value="NAT_SF"/>
    <property type="match status" value="1"/>
</dbReference>
<feature type="domain" description="N-acetyltransferase" evidence="1">
    <location>
        <begin position="3"/>
        <end position="146"/>
    </location>
</feature>
<proteinExistence type="predicted"/>
<dbReference type="PATRIC" id="fig|1453497.3.peg.1371"/>
<keyword evidence="3" id="KW-1185">Reference proteome</keyword>
<dbReference type="InterPro" id="IPR000182">
    <property type="entry name" value="GNAT_dom"/>
</dbReference>
<dbReference type="InterPro" id="IPR016181">
    <property type="entry name" value="Acyl_CoA_acyltransferase"/>
</dbReference>
<organism evidence="2 3">
    <name type="scientific">Kosmotoga arenicorallina S304</name>
    <dbReference type="NCBI Taxonomy" id="1453497"/>
    <lineage>
        <taxon>Bacteria</taxon>
        <taxon>Thermotogati</taxon>
        <taxon>Thermotogota</taxon>
        <taxon>Thermotogae</taxon>
        <taxon>Kosmotogales</taxon>
        <taxon>Kosmotogaceae</taxon>
        <taxon>Kosmotoga</taxon>
    </lineage>
</organism>
<dbReference type="SUPFAM" id="SSF55729">
    <property type="entry name" value="Acyl-CoA N-acyltransferases (Nat)"/>
    <property type="match status" value="1"/>
</dbReference>
<dbReference type="STRING" id="1453497.AT15_06870"/>
<reference evidence="2 3" key="1">
    <citation type="submission" date="2014-02" db="EMBL/GenBank/DDBJ databases">
        <title>Kosmotoga genome sequencing.</title>
        <authorList>
            <person name="Pollo S.M."/>
            <person name="Charchuk R."/>
            <person name="Nesbo C.L."/>
        </authorList>
    </citation>
    <scope>NUCLEOTIDE SEQUENCE [LARGE SCALE GENOMIC DNA]</scope>
    <source>
        <strain evidence="2 3">S304</strain>
    </source>
</reference>
<dbReference type="GO" id="GO:0016747">
    <property type="term" value="F:acyltransferase activity, transferring groups other than amino-acyl groups"/>
    <property type="evidence" value="ECO:0007669"/>
    <property type="project" value="InterPro"/>
</dbReference>
<dbReference type="OrthoDB" id="36819at2"/>
<sequence length="281" mass="32898">MDKQYVTIEEVSRIELLNLMNEAFSDYVLNFRWNLESLERDLIENGISAKDSAILRISGENVGFFLVSLKGNICRIGLMGMIKKFRGSGYGLEMLDKIVEGCKWKNVNKVILEVPEMDHSSRRFYERYGFRVKRDLVSFYKSLNSNEDIDISLEPLPLKEVQDIAIEASGKYHRKHNWYNDPKTLSHLKFNNFSGILKNDKLLGYCVWSYKDEYVYVMDFGPTAESNYQEIVEYLERSFNGTYEKLLIPWVCEDDVLFSILPPRGYNKLATQKEMELRLTH</sequence>
<dbReference type="AlphaFoldDB" id="A0A176K2L3"/>
<dbReference type="Gene3D" id="3.40.630.30">
    <property type="match status" value="1"/>
</dbReference>
<evidence type="ECO:0000313" key="2">
    <source>
        <dbReference type="EMBL" id="OAA31213.1"/>
    </source>
</evidence>
<gene>
    <name evidence="2" type="ORF">AT15_06870</name>
</gene>
<dbReference type="Proteomes" id="UP000077339">
    <property type="component" value="Unassembled WGS sequence"/>
</dbReference>
<evidence type="ECO:0000259" key="1">
    <source>
        <dbReference type="PROSITE" id="PS51186"/>
    </source>
</evidence>
<dbReference type="Pfam" id="PF00583">
    <property type="entry name" value="Acetyltransf_1"/>
    <property type="match status" value="1"/>
</dbReference>
<protein>
    <recommendedName>
        <fullName evidence="1">N-acetyltransferase domain-containing protein</fullName>
    </recommendedName>
</protein>
<dbReference type="EMBL" id="JFHK01000004">
    <property type="protein sequence ID" value="OAA31213.1"/>
    <property type="molecule type" value="Genomic_DNA"/>
</dbReference>
<comment type="caution">
    <text evidence="2">The sequence shown here is derived from an EMBL/GenBank/DDBJ whole genome shotgun (WGS) entry which is preliminary data.</text>
</comment>
<evidence type="ECO:0000313" key="3">
    <source>
        <dbReference type="Proteomes" id="UP000077339"/>
    </source>
</evidence>
<dbReference type="RefSeq" id="WP_068346168.1">
    <property type="nucleotide sequence ID" value="NZ_JFHK01000004.1"/>
</dbReference>
<dbReference type="PROSITE" id="PS51186">
    <property type="entry name" value="GNAT"/>
    <property type="match status" value="1"/>
</dbReference>